<dbReference type="AlphaFoldDB" id="A0A7J5A8H2"/>
<dbReference type="OrthoDB" id="663011at2"/>
<dbReference type="CDD" id="cd00038">
    <property type="entry name" value="CAP_ED"/>
    <property type="match status" value="1"/>
</dbReference>
<evidence type="ECO:0000259" key="1">
    <source>
        <dbReference type="PROSITE" id="PS50042"/>
    </source>
</evidence>
<organism evidence="2 3">
    <name type="scientific">Flavobacterium luteum</name>
    <dbReference type="NCBI Taxonomy" id="2026654"/>
    <lineage>
        <taxon>Bacteria</taxon>
        <taxon>Pseudomonadati</taxon>
        <taxon>Bacteroidota</taxon>
        <taxon>Flavobacteriia</taxon>
        <taxon>Flavobacteriales</taxon>
        <taxon>Flavobacteriaceae</taxon>
        <taxon>Flavobacterium</taxon>
    </lineage>
</organism>
<dbReference type="EMBL" id="WAEM01000012">
    <property type="protein sequence ID" value="KAB1153753.1"/>
    <property type="molecule type" value="Genomic_DNA"/>
</dbReference>
<dbReference type="SMART" id="SM00100">
    <property type="entry name" value="cNMP"/>
    <property type="match status" value="1"/>
</dbReference>
<dbReference type="InterPro" id="IPR014710">
    <property type="entry name" value="RmlC-like_jellyroll"/>
</dbReference>
<dbReference type="Gene3D" id="2.60.120.10">
    <property type="entry name" value="Jelly Rolls"/>
    <property type="match status" value="1"/>
</dbReference>
<gene>
    <name evidence="2" type="ORF">F6464_13890</name>
</gene>
<dbReference type="RefSeq" id="WP_151108557.1">
    <property type="nucleotide sequence ID" value="NZ_WAEM01000012.1"/>
</dbReference>
<accession>A0A7J5A8H2</accession>
<dbReference type="InterPro" id="IPR000595">
    <property type="entry name" value="cNMP-bd_dom"/>
</dbReference>
<feature type="domain" description="Cyclic nucleotide-binding" evidence="1">
    <location>
        <begin position="11"/>
        <end position="57"/>
    </location>
</feature>
<dbReference type="Pfam" id="PF00027">
    <property type="entry name" value="cNMP_binding"/>
    <property type="match status" value="1"/>
</dbReference>
<dbReference type="InterPro" id="IPR018490">
    <property type="entry name" value="cNMP-bd_dom_sf"/>
</dbReference>
<reference evidence="2 3" key="1">
    <citation type="submission" date="2019-09" db="EMBL/GenBank/DDBJ databases">
        <title>Flavobacterium sp. nov., isolated from glacier ice.</title>
        <authorList>
            <person name="Liu Q."/>
        </authorList>
    </citation>
    <scope>NUCLEOTIDE SEQUENCE [LARGE SCALE GENOMIC DNA]</scope>
    <source>
        <strain evidence="2 3">NBRC 112527</strain>
    </source>
</reference>
<evidence type="ECO:0000313" key="3">
    <source>
        <dbReference type="Proteomes" id="UP000490922"/>
    </source>
</evidence>
<dbReference type="PROSITE" id="PS50042">
    <property type="entry name" value="CNMP_BINDING_3"/>
    <property type="match status" value="1"/>
</dbReference>
<keyword evidence="3" id="KW-1185">Reference proteome</keyword>
<proteinExistence type="predicted"/>
<name>A0A7J5A8H2_9FLAO</name>
<protein>
    <submittedName>
        <fullName evidence="2">Crp/Fnr family transcriptional regulator</fullName>
    </submittedName>
</protein>
<dbReference type="Proteomes" id="UP000490922">
    <property type="component" value="Unassembled WGS sequence"/>
</dbReference>
<sequence>MEKKLLEYFQRIMPLSDEEISAIIETMSIQHYKKGAVLLKEGQISNEVYFVLEGCVRQFYLVDGDEKTNNFFTEEQWVISMNSFSLSAPSNHFLDCCMDSALVVGNSEKAESLYKRFPKFETVSRKVMEKVFAEQQEIMSSYTTDTAEQRYLKLLKSRPDLFQKIPQYQIASYVGVKPESLSRIRKRIANRI</sequence>
<dbReference type="PANTHER" id="PTHR23011:SF28">
    <property type="entry name" value="CYCLIC NUCLEOTIDE-BINDING DOMAIN CONTAINING PROTEIN"/>
    <property type="match status" value="1"/>
</dbReference>
<dbReference type="SUPFAM" id="SSF51206">
    <property type="entry name" value="cAMP-binding domain-like"/>
    <property type="match status" value="1"/>
</dbReference>
<comment type="caution">
    <text evidence="2">The sequence shown here is derived from an EMBL/GenBank/DDBJ whole genome shotgun (WGS) entry which is preliminary data.</text>
</comment>
<dbReference type="PANTHER" id="PTHR23011">
    <property type="entry name" value="CYCLIC NUCLEOTIDE-BINDING DOMAIN CONTAINING PROTEIN"/>
    <property type="match status" value="1"/>
</dbReference>
<evidence type="ECO:0000313" key="2">
    <source>
        <dbReference type="EMBL" id="KAB1153753.1"/>
    </source>
</evidence>